<evidence type="ECO:0000313" key="1">
    <source>
        <dbReference type="EMBL" id="PWN49683.1"/>
    </source>
</evidence>
<evidence type="ECO:0000313" key="2">
    <source>
        <dbReference type="Proteomes" id="UP000245626"/>
    </source>
</evidence>
<dbReference type="EMBL" id="KZ820018">
    <property type="protein sequence ID" value="PWN49683.1"/>
    <property type="molecule type" value="Genomic_DNA"/>
</dbReference>
<reference evidence="1 2" key="1">
    <citation type="journal article" date="2018" name="Mol. Biol. Evol.">
        <title>Broad Genomic Sampling Reveals a Smut Pathogenic Ancestry of the Fungal Clade Ustilaginomycotina.</title>
        <authorList>
            <person name="Kijpornyongpan T."/>
            <person name="Mondo S.J."/>
            <person name="Barry K."/>
            <person name="Sandor L."/>
            <person name="Lee J."/>
            <person name="Lipzen A."/>
            <person name="Pangilinan J."/>
            <person name="LaButti K."/>
            <person name="Hainaut M."/>
            <person name="Henrissat B."/>
            <person name="Grigoriev I.V."/>
            <person name="Spatafora J.W."/>
            <person name="Aime M.C."/>
        </authorList>
    </citation>
    <scope>NUCLEOTIDE SEQUENCE [LARGE SCALE GENOMIC DNA]</scope>
    <source>
        <strain evidence="1 2">SA 807</strain>
    </source>
</reference>
<sequence length="723" mass="80921">MQANTISASAPYRSPDFHPLDPPTAEEITIATHTLRTWFAENGVKAFKFITVFLKEPPKAAVLAWLQWPTVSKPQPLERVFEVHAIDLLTGLAYEAYVRLDGDRPKVKKVTQLDAGIQPSLTPEELCNAEQCVRKDPRVIKLAAEVGIKPENISADGWSIGWDKRFGNKRVQQCLLYARFGKDENLYAHPMDFFPIIDMNGTGEVIAIDFPPHRTAKDGSLSSKTRLEPTEVTFDDPKDRERIPPPLEPHEYLPDLGKFEMRKDIKPLHVVQPEGVGFVRKGNMLEWGKFKVHVGFHPREGIVLSGISYKDSDLPGHSLSNPLERPLFYRISLSEMVVPYGDPAHPHYRKFAFDVGEYGLGYLANPLKLGCDCLGSIEYLDGVFAKHDGSVEVVKNAICIHEEDTGLLWKHTDFREGGRAHAVRGRKLVISMVCTVANYEYGIYWNFYMDGNIECEIKLTGILNLYVLGQGEDPAGFGTQVAPRINAHYHQHLFSLRIDPHVDGQLNSVVEQNIHCLDAPTGSEENWAGNGFTTSRTVYKTAKEAVSDANADTERSWAFINESNKHYASGKPAAYKIVCKDLPKLYCKPDSYVARRAPFAKHHFWTIPYDDERIYPAGKYVPQTYEAPADSIENWANEDAPIANADIVSYLTFGTTHIPRPEDFPVMPVDTVKCTLKPYHFFRRNPTLDVPSVKDQKSVAANAAASSSQDSQTGAGGESCCKL</sequence>
<name>A0ACD0NV08_9BASI</name>
<dbReference type="Proteomes" id="UP000245626">
    <property type="component" value="Unassembled WGS sequence"/>
</dbReference>
<proteinExistence type="predicted"/>
<protein>
    <submittedName>
        <fullName evidence="1">Peroxisomal copper amine oxidase</fullName>
    </submittedName>
</protein>
<accession>A0ACD0NV08</accession>
<keyword evidence="2" id="KW-1185">Reference proteome</keyword>
<organism evidence="1 2">
    <name type="scientific">Violaceomyces palustris</name>
    <dbReference type="NCBI Taxonomy" id="1673888"/>
    <lineage>
        <taxon>Eukaryota</taxon>
        <taxon>Fungi</taxon>
        <taxon>Dikarya</taxon>
        <taxon>Basidiomycota</taxon>
        <taxon>Ustilaginomycotina</taxon>
        <taxon>Ustilaginomycetes</taxon>
        <taxon>Violaceomycetales</taxon>
        <taxon>Violaceomycetaceae</taxon>
        <taxon>Violaceomyces</taxon>
    </lineage>
</organism>
<gene>
    <name evidence="1" type="ORF">IE53DRAFT_345457</name>
</gene>